<sequence length="140" mass="15533">MASTRSPAGRPPRYKTVEEMQAKIDAYFTDCAGEPLLDENGTAITDKYGEPVIIGAHPPTVTGLALALGFTGRQALLNYQAKKQFMDTITRAKSRCEEYAESRLYDRDGARGAQFSLEHNFRWNTANAAEESEVKILDDL</sequence>
<organism evidence="1 2">
    <name type="scientific">Subdoligranulum variabile</name>
    <dbReference type="NCBI Taxonomy" id="214851"/>
    <lineage>
        <taxon>Bacteria</taxon>
        <taxon>Bacillati</taxon>
        <taxon>Bacillota</taxon>
        <taxon>Clostridia</taxon>
        <taxon>Eubacteriales</taxon>
        <taxon>Oscillospiraceae</taxon>
        <taxon>Subdoligranulum</taxon>
    </lineage>
</organism>
<gene>
    <name evidence="1" type="ORF">K8V20_05140</name>
</gene>
<proteinExistence type="predicted"/>
<comment type="caution">
    <text evidence="1">The sequence shown here is derived from an EMBL/GenBank/DDBJ whole genome shotgun (WGS) entry which is preliminary data.</text>
</comment>
<dbReference type="Proteomes" id="UP000782880">
    <property type="component" value="Unassembled WGS sequence"/>
</dbReference>
<accession>A0A921LQJ9</accession>
<protein>
    <submittedName>
        <fullName evidence="1">DNA-packaging protein</fullName>
    </submittedName>
</protein>
<evidence type="ECO:0000313" key="2">
    <source>
        <dbReference type="Proteomes" id="UP000782880"/>
    </source>
</evidence>
<dbReference type="EMBL" id="DYVE01000132">
    <property type="protein sequence ID" value="HJG28018.1"/>
    <property type="molecule type" value="Genomic_DNA"/>
</dbReference>
<name>A0A921LQJ9_9FIRM</name>
<dbReference type="AlphaFoldDB" id="A0A921LQJ9"/>
<reference evidence="1" key="2">
    <citation type="submission" date="2021-09" db="EMBL/GenBank/DDBJ databases">
        <authorList>
            <person name="Gilroy R."/>
        </authorList>
    </citation>
    <scope>NUCLEOTIDE SEQUENCE</scope>
    <source>
        <strain evidence="1">ChiBcec21-2208</strain>
    </source>
</reference>
<dbReference type="Pfam" id="PF16677">
    <property type="entry name" value="GP3_package"/>
    <property type="match status" value="1"/>
</dbReference>
<dbReference type="Gene3D" id="1.10.132.80">
    <property type="match status" value="1"/>
</dbReference>
<evidence type="ECO:0000313" key="1">
    <source>
        <dbReference type="EMBL" id="HJG28018.1"/>
    </source>
</evidence>
<reference evidence="1" key="1">
    <citation type="journal article" date="2021" name="PeerJ">
        <title>Extensive microbial diversity within the chicken gut microbiome revealed by metagenomics and culture.</title>
        <authorList>
            <person name="Gilroy R."/>
            <person name="Ravi A."/>
            <person name="Getino M."/>
            <person name="Pursley I."/>
            <person name="Horton D.L."/>
            <person name="Alikhan N.F."/>
            <person name="Baker D."/>
            <person name="Gharbi K."/>
            <person name="Hall N."/>
            <person name="Watson M."/>
            <person name="Adriaenssens E.M."/>
            <person name="Foster-Nyarko E."/>
            <person name="Jarju S."/>
            <person name="Secka A."/>
            <person name="Antonio M."/>
            <person name="Oren A."/>
            <person name="Chaudhuri R.R."/>
            <person name="La Ragione R."/>
            <person name="Hildebrand F."/>
            <person name="Pallen M.J."/>
        </authorList>
    </citation>
    <scope>NUCLEOTIDE SEQUENCE</scope>
    <source>
        <strain evidence="1">ChiBcec21-2208</strain>
    </source>
</reference>
<dbReference type="InterPro" id="IPR032066">
    <property type="entry name" value="GP3_package"/>
</dbReference>